<evidence type="ECO:0000256" key="5">
    <source>
        <dbReference type="ARBA" id="ARBA00022842"/>
    </source>
</evidence>
<keyword evidence="1" id="KW-0540">Nuclease</keyword>
<proteinExistence type="predicted"/>
<dbReference type="GO" id="GO:0006310">
    <property type="term" value="P:DNA recombination"/>
    <property type="evidence" value="ECO:0007669"/>
    <property type="project" value="UniProtKB-KW"/>
</dbReference>
<keyword evidence="3" id="KW-0255">Endonuclease</keyword>
<keyword evidence="11" id="KW-1185">Reference proteome</keyword>
<evidence type="ECO:0000256" key="9">
    <source>
        <dbReference type="ARBA" id="ARBA00023172"/>
    </source>
</evidence>
<name>A0A151T8G9_CAJCA</name>
<protein>
    <submittedName>
        <fullName evidence="10">Retrovirus-related Pol polyprotein from transposon TNT 1-94</fullName>
    </submittedName>
</protein>
<evidence type="ECO:0000313" key="10">
    <source>
        <dbReference type="EMBL" id="KYP63358.1"/>
    </source>
</evidence>
<keyword evidence="8" id="KW-0548">Nucleotidyltransferase</keyword>
<organism evidence="10 11">
    <name type="scientific">Cajanus cajan</name>
    <name type="common">Pigeon pea</name>
    <name type="synonym">Cajanus indicus</name>
    <dbReference type="NCBI Taxonomy" id="3821"/>
    <lineage>
        <taxon>Eukaryota</taxon>
        <taxon>Viridiplantae</taxon>
        <taxon>Streptophyta</taxon>
        <taxon>Embryophyta</taxon>
        <taxon>Tracheophyta</taxon>
        <taxon>Spermatophyta</taxon>
        <taxon>Magnoliopsida</taxon>
        <taxon>eudicotyledons</taxon>
        <taxon>Gunneridae</taxon>
        <taxon>Pentapetalae</taxon>
        <taxon>rosids</taxon>
        <taxon>fabids</taxon>
        <taxon>Fabales</taxon>
        <taxon>Fabaceae</taxon>
        <taxon>Papilionoideae</taxon>
        <taxon>50 kb inversion clade</taxon>
        <taxon>NPAAA clade</taxon>
        <taxon>indigoferoid/millettioid clade</taxon>
        <taxon>Phaseoleae</taxon>
        <taxon>Cajanus</taxon>
    </lineage>
</organism>
<dbReference type="Gramene" id="C.cajan_17414.t">
    <property type="protein sequence ID" value="C.cajan_17414.t.cds1"/>
    <property type="gene ID" value="C.cajan_17414"/>
</dbReference>
<keyword evidence="6" id="KW-0229">DNA integration</keyword>
<reference evidence="10 11" key="1">
    <citation type="journal article" date="2012" name="Nat. Biotechnol.">
        <title>Draft genome sequence of pigeonpea (Cajanus cajan), an orphan legume crop of resource-poor farmers.</title>
        <authorList>
            <person name="Varshney R.K."/>
            <person name="Chen W."/>
            <person name="Li Y."/>
            <person name="Bharti A.K."/>
            <person name="Saxena R.K."/>
            <person name="Schlueter J.A."/>
            <person name="Donoghue M.T."/>
            <person name="Azam S."/>
            <person name="Fan G."/>
            <person name="Whaley A.M."/>
            <person name="Farmer A.D."/>
            <person name="Sheridan J."/>
            <person name="Iwata A."/>
            <person name="Tuteja R."/>
            <person name="Penmetsa R.V."/>
            <person name="Wu W."/>
            <person name="Upadhyaya H.D."/>
            <person name="Yang S.P."/>
            <person name="Shah T."/>
            <person name="Saxena K.B."/>
            <person name="Michael T."/>
            <person name="McCombie W.R."/>
            <person name="Yang B."/>
            <person name="Zhang G."/>
            <person name="Yang H."/>
            <person name="Wang J."/>
            <person name="Spillane C."/>
            <person name="Cook D.R."/>
            <person name="May G.D."/>
            <person name="Xu X."/>
            <person name="Jackson S.A."/>
        </authorList>
    </citation>
    <scope>NUCLEOTIDE SEQUENCE [LARGE SCALE GENOMIC DNA]</scope>
    <source>
        <strain evidence="11">cv. Asha</strain>
    </source>
</reference>
<evidence type="ECO:0000256" key="8">
    <source>
        <dbReference type="ARBA" id="ARBA00022932"/>
    </source>
</evidence>
<keyword evidence="8" id="KW-0808">Transferase</keyword>
<dbReference type="STRING" id="3821.A0A151T8G9"/>
<gene>
    <name evidence="10" type="ORF">KK1_017927</name>
</gene>
<dbReference type="GO" id="GO:0015074">
    <property type="term" value="P:DNA integration"/>
    <property type="evidence" value="ECO:0007669"/>
    <property type="project" value="UniProtKB-KW"/>
</dbReference>
<dbReference type="SUPFAM" id="SSF53098">
    <property type="entry name" value="Ribonuclease H-like"/>
    <property type="match status" value="1"/>
</dbReference>
<evidence type="ECO:0000256" key="7">
    <source>
        <dbReference type="ARBA" id="ARBA00022918"/>
    </source>
</evidence>
<keyword evidence="2" id="KW-0479">Metal-binding</keyword>
<dbReference type="Gene3D" id="3.30.420.10">
    <property type="entry name" value="Ribonuclease H-like superfamily/Ribonuclease H"/>
    <property type="match status" value="1"/>
</dbReference>
<dbReference type="GO" id="GO:0016787">
    <property type="term" value="F:hydrolase activity"/>
    <property type="evidence" value="ECO:0007669"/>
    <property type="project" value="UniProtKB-KW"/>
</dbReference>
<dbReference type="EMBL" id="CM003609">
    <property type="protein sequence ID" value="KYP63358.1"/>
    <property type="molecule type" value="Genomic_DNA"/>
</dbReference>
<dbReference type="GO" id="GO:0004519">
    <property type="term" value="F:endonuclease activity"/>
    <property type="evidence" value="ECO:0007669"/>
    <property type="project" value="UniProtKB-KW"/>
</dbReference>
<dbReference type="GO" id="GO:0003964">
    <property type="term" value="F:RNA-directed DNA polymerase activity"/>
    <property type="evidence" value="ECO:0007669"/>
    <property type="project" value="UniProtKB-KW"/>
</dbReference>
<evidence type="ECO:0000256" key="6">
    <source>
        <dbReference type="ARBA" id="ARBA00022908"/>
    </source>
</evidence>
<dbReference type="AlphaFoldDB" id="A0A151T8G9"/>
<evidence type="ECO:0000256" key="1">
    <source>
        <dbReference type="ARBA" id="ARBA00022722"/>
    </source>
</evidence>
<dbReference type="InterPro" id="IPR039537">
    <property type="entry name" value="Retrotran_Ty1/copia-like"/>
</dbReference>
<dbReference type="GO" id="GO:0003887">
    <property type="term" value="F:DNA-directed DNA polymerase activity"/>
    <property type="evidence" value="ECO:0007669"/>
    <property type="project" value="UniProtKB-KW"/>
</dbReference>
<evidence type="ECO:0000256" key="2">
    <source>
        <dbReference type="ARBA" id="ARBA00022723"/>
    </source>
</evidence>
<accession>A0A151T8G9</accession>
<dbReference type="GO" id="GO:0046872">
    <property type="term" value="F:metal ion binding"/>
    <property type="evidence" value="ECO:0007669"/>
    <property type="project" value="UniProtKB-KW"/>
</dbReference>
<keyword evidence="8" id="KW-0239">DNA-directed DNA polymerase</keyword>
<keyword evidence="5" id="KW-0460">Magnesium</keyword>
<keyword evidence="4" id="KW-0378">Hydrolase</keyword>
<dbReference type="Proteomes" id="UP000075243">
    <property type="component" value="Chromosome 7"/>
</dbReference>
<dbReference type="GO" id="GO:0003676">
    <property type="term" value="F:nucleic acid binding"/>
    <property type="evidence" value="ECO:0007669"/>
    <property type="project" value="InterPro"/>
</dbReference>
<evidence type="ECO:0000313" key="11">
    <source>
        <dbReference type="Proteomes" id="UP000075243"/>
    </source>
</evidence>
<dbReference type="InterPro" id="IPR012337">
    <property type="entry name" value="RNaseH-like_sf"/>
</dbReference>
<dbReference type="InterPro" id="IPR036397">
    <property type="entry name" value="RNaseH_sf"/>
</dbReference>
<evidence type="ECO:0000256" key="4">
    <source>
        <dbReference type="ARBA" id="ARBA00022801"/>
    </source>
</evidence>
<keyword evidence="9" id="KW-0233">DNA recombination</keyword>
<keyword evidence="7" id="KW-0695">RNA-directed DNA polymerase</keyword>
<dbReference type="PANTHER" id="PTHR42648:SF11">
    <property type="entry name" value="TRANSPOSON TY4-P GAG-POL POLYPROTEIN"/>
    <property type="match status" value="1"/>
</dbReference>
<evidence type="ECO:0000256" key="3">
    <source>
        <dbReference type="ARBA" id="ARBA00022759"/>
    </source>
</evidence>
<dbReference type="PANTHER" id="PTHR42648">
    <property type="entry name" value="TRANSPOSASE, PUTATIVE-RELATED"/>
    <property type="match status" value="1"/>
</dbReference>
<sequence length="73" mass="8690">MNIWVPLSTASILGHRYFLIVIDDNTRHIWIFFMKMKSEIGNLVKFFINLVENHFDKKVKCVRTDSGLEFMLK</sequence>